<dbReference type="GO" id="GO:0015108">
    <property type="term" value="F:chloride transmembrane transporter activity"/>
    <property type="evidence" value="ECO:0007669"/>
    <property type="project" value="InterPro"/>
</dbReference>
<gene>
    <name evidence="6" type="ORF">AA2016_0862</name>
    <name evidence="7" type="ORF">FHS67_003416</name>
</gene>
<feature type="transmembrane region" description="Helical" evidence="5">
    <location>
        <begin position="44"/>
        <end position="64"/>
    </location>
</feature>
<evidence type="ECO:0000313" key="6">
    <source>
        <dbReference type="EMBL" id="AMS39800.1"/>
    </source>
</evidence>
<evidence type="ECO:0000256" key="4">
    <source>
        <dbReference type="ARBA" id="ARBA00023136"/>
    </source>
</evidence>
<dbReference type="KEGG" id="aak:AA2016_0862"/>
<evidence type="ECO:0000256" key="2">
    <source>
        <dbReference type="ARBA" id="ARBA00022692"/>
    </source>
</evidence>
<feature type="transmembrane region" description="Helical" evidence="5">
    <location>
        <begin position="339"/>
        <end position="365"/>
    </location>
</feature>
<protein>
    <submittedName>
        <fullName evidence="6">Chloride channel core</fullName>
    </submittedName>
    <submittedName>
        <fullName evidence="7">H+/Cl- antiporter ClcA</fullName>
    </submittedName>
</protein>
<dbReference type="EMBL" id="CP015005">
    <property type="protein sequence ID" value="AMS39800.1"/>
    <property type="molecule type" value="Genomic_DNA"/>
</dbReference>
<dbReference type="SUPFAM" id="SSF81340">
    <property type="entry name" value="Clc chloride channel"/>
    <property type="match status" value="1"/>
</dbReference>
<comment type="subcellular location">
    <subcellularLocation>
        <location evidence="1">Membrane</location>
        <topology evidence="1">Multi-pass membrane protein</topology>
    </subcellularLocation>
</comment>
<dbReference type="PANTHER" id="PTHR43427:SF12">
    <property type="entry name" value="CHLORIDE TRANSPORTER"/>
    <property type="match status" value="1"/>
</dbReference>
<evidence type="ECO:0000313" key="7">
    <source>
        <dbReference type="EMBL" id="MBB3707088.1"/>
    </source>
</evidence>
<dbReference type="EMBL" id="JACICB010000012">
    <property type="protein sequence ID" value="MBB3707088.1"/>
    <property type="molecule type" value="Genomic_DNA"/>
</dbReference>
<name>A0AAC8YJX6_AMIAI</name>
<feature type="transmembrane region" description="Helical" evidence="5">
    <location>
        <begin position="211"/>
        <end position="235"/>
    </location>
</feature>
<keyword evidence="4 5" id="KW-0472">Membrane</keyword>
<feature type="transmembrane region" description="Helical" evidence="5">
    <location>
        <begin position="309"/>
        <end position="332"/>
    </location>
</feature>
<keyword evidence="3 5" id="KW-1133">Transmembrane helix</keyword>
<dbReference type="Proteomes" id="UP000075755">
    <property type="component" value="Chromosome"/>
</dbReference>
<reference evidence="7 9" key="2">
    <citation type="submission" date="2020-08" db="EMBL/GenBank/DDBJ databases">
        <title>Genomic Encyclopedia of Type Strains, Phase IV (KMG-IV): sequencing the most valuable type-strain genomes for metagenomic binning, comparative biology and taxonomic classification.</title>
        <authorList>
            <person name="Goeker M."/>
        </authorList>
    </citation>
    <scope>NUCLEOTIDE SEQUENCE [LARGE SCALE GENOMIC DNA]</scope>
    <source>
        <strain evidence="7 9">DSM 10368</strain>
    </source>
</reference>
<keyword evidence="9" id="KW-1185">Reference proteome</keyword>
<dbReference type="Pfam" id="PF00654">
    <property type="entry name" value="Voltage_CLC"/>
    <property type="match status" value="1"/>
</dbReference>
<feature type="transmembrane region" description="Helical" evidence="5">
    <location>
        <begin position="166"/>
        <end position="190"/>
    </location>
</feature>
<proteinExistence type="predicted"/>
<feature type="transmembrane region" description="Helical" evidence="5">
    <location>
        <begin position="112"/>
        <end position="128"/>
    </location>
</feature>
<dbReference type="InterPro" id="IPR001807">
    <property type="entry name" value="ClC"/>
</dbReference>
<evidence type="ECO:0000256" key="5">
    <source>
        <dbReference type="SAM" id="Phobius"/>
    </source>
</evidence>
<dbReference type="InterPro" id="IPR050368">
    <property type="entry name" value="ClC-type_chloride_channel"/>
</dbReference>
<dbReference type="AlphaFoldDB" id="A0AAC8YJX6"/>
<reference evidence="6 8" key="1">
    <citation type="submission" date="2016-03" db="EMBL/GenBank/DDBJ databases">
        <title>Complete genome of Aminobacter aminovorans KCTC 2477.</title>
        <authorList>
            <person name="Kim K.M."/>
        </authorList>
    </citation>
    <scope>NUCLEOTIDE SEQUENCE [LARGE SCALE GENOMIC DNA]</scope>
    <source>
        <strain evidence="6 8">KCTC 2477</strain>
    </source>
</reference>
<sequence>MSNRQVIRLVLLAAGVGLLAGISAALTLWLMQQVSHAVWSISDAIWYIPLVTVAGGALIGLTRLHGPSPDLDQQIAEAQDPVHLHRRKALFIALAAIVAVGFGGAIGPEAGLLAVVAEMTAAIAIVLGRSHADQRVIGEAGVSGALSGLFGSPLGGAAYADDKPQAPRALLLLAALCGLLGFLLAGRLLFDGGLHRLALPAYAPAGDGTDLMMAIVPAILGAAVGMAFLFLHPMLKQAIETRAPWPFWQPVIGGAVFGLLAMAFPILRFSGHHEIEPMLAWAGGVGMAALLLLGLLKVLALSICLSTGWLGGAMFPLIFAGAAAGAAALAVIPGMEVSVAIAAGMGAATAAGLGRPIAAVLIMLFIVDPALFGPLCVGALFGYAGGMLAPKPVAH</sequence>
<accession>A0AAC8YJX6</accession>
<dbReference type="Gene3D" id="1.10.3080.10">
    <property type="entry name" value="Clc chloride channel"/>
    <property type="match status" value="1"/>
</dbReference>
<feature type="transmembrane region" description="Helical" evidence="5">
    <location>
        <begin position="371"/>
        <end position="389"/>
    </location>
</feature>
<dbReference type="PANTHER" id="PTHR43427">
    <property type="entry name" value="CHLORIDE CHANNEL PROTEIN CLC-E"/>
    <property type="match status" value="1"/>
</dbReference>
<keyword evidence="2 5" id="KW-0812">Transmembrane</keyword>
<organism evidence="6 8">
    <name type="scientific">Aminobacter aminovorans</name>
    <name type="common">Chelatobacter heintzii</name>
    <dbReference type="NCBI Taxonomy" id="83263"/>
    <lineage>
        <taxon>Bacteria</taxon>
        <taxon>Pseudomonadati</taxon>
        <taxon>Pseudomonadota</taxon>
        <taxon>Alphaproteobacteria</taxon>
        <taxon>Hyphomicrobiales</taxon>
        <taxon>Phyllobacteriaceae</taxon>
        <taxon>Aminobacter</taxon>
    </lineage>
</organism>
<feature type="transmembrane region" description="Helical" evidence="5">
    <location>
        <begin position="279"/>
        <end position="303"/>
    </location>
</feature>
<dbReference type="PRINTS" id="PR00762">
    <property type="entry name" value="CLCHANNEL"/>
</dbReference>
<feature type="transmembrane region" description="Helical" evidence="5">
    <location>
        <begin position="89"/>
        <end position="106"/>
    </location>
</feature>
<feature type="transmembrane region" description="Helical" evidence="5">
    <location>
        <begin position="247"/>
        <end position="267"/>
    </location>
</feature>
<evidence type="ECO:0000313" key="8">
    <source>
        <dbReference type="Proteomes" id="UP000075755"/>
    </source>
</evidence>
<evidence type="ECO:0000313" key="9">
    <source>
        <dbReference type="Proteomes" id="UP000577697"/>
    </source>
</evidence>
<dbReference type="InterPro" id="IPR014743">
    <property type="entry name" value="Cl-channel_core"/>
</dbReference>
<evidence type="ECO:0000256" key="1">
    <source>
        <dbReference type="ARBA" id="ARBA00004141"/>
    </source>
</evidence>
<dbReference type="GO" id="GO:0016020">
    <property type="term" value="C:membrane"/>
    <property type="evidence" value="ECO:0007669"/>
    <property type="project" value="UniProtKB-SubCell"/>
</dbReference>
<dbReference type="CDD" id="cd00400">
    <property type="entry name" value="Voltage_gated_ClC"/>
    <property type="match status" value="1"/>
</dbReference>
<dbReference type="RefSeq" id="WP_067955893.1">
    <property type="nucleotide sequence ID" value="NZ_CP015005.1"/>
</dbReference>
<evidence type="ECO:0000256" key="3">
    <source>
        <dbReference type="ARBA" id="ARBA00022989"/>
    </source>
</evidence>
<dbReference type="Proteomes" id="UP000577697">
    <property type="component" value="Unassembled WGS sequence"/>
</dbReference>